<dbReference type="FunFam" id="1.10.340.70:FF:000001">
    <property type="entry name" value="Retrovirus-related Pol polyprotein from transposon gypsy-like Protein"/>
    <property type="match status" value="1"/>
</dbReference>
<dbReference type="Gene3D" id="3.10.10.10">
    <property type="entry name" value="HIV Type 1 Reverse Transcriptase, subunit A, domain 1"/>
    <property type="match status" value="1"/>
</dbReference>
<evidence type="ECO:0000259" key="17">
    <source>
        <dbReference type="PROSITE" id="PS50878"/>
    </source>
</evidence>
<dbReference type="GeneTree" id="ENSGT01060000248608"/>
<evidence type="ECO:0000256" key="8">
    <source>
        <dbReference type="ARBA" id="ARBA00022842"/>
    </source>
</evidence>
<keyword evidence="11" id="KW-0239">DNA-directed DNA polymerase</keyword>
<dbReference type="InterPro" id="IPR043128">
    <property type="entry name" value="Rev_trsase/Diguanyl_cyclase"/>
</dbReference>
<dbReference type="InterPro" id="IPR000477">
    <property type="entry name" value="RT_dom"/>
</dbReference>
<dbReference type="PROSITE" id="PS50994">
    <property type="entry name" value="INTEGRASE"/>
    <property type="match status" value="1"/>
</dbReference>
<dbReference type="Pfam" id="PF17919">
    <property type="entry name" value="RT_RNaseH_2"/>
    <property type="match status" value="1"/>
</dbReference>
<evidence type="ECO:0000313" key="20">
    <source>
        <dbReference type="Proteomes" id="UP000694548"/>
    </source>
</evidence>
<evidence type="ECO:0000256" key="6">
    <source>
        <dbReference type="ARBA" id="ARBA00022750"/>
    </source>
</evidence>
<evidence type="ECO:0000256" key="3">
    <source>
        <dbReference type="ARBA" id="ARBA00012180"/>
    </source>
</evidence>
<keyword evidence="11" id="KW-0808">Transferase</keyword>
<keyword evidence="4" id="KW-0645">Protease</keyword>
<evidence type="ECO:0000256" key="9">
    <source>
        <dbReference type="ARBA" id="ARBA00022908"/>
    </source>
</evidence>
<evidence type="ECO:0000256" key="7">
    <source>
        <dbReference type="ARBA" id="ARBA00022801"/>
    </source>
</evidence>
<keyword evidence="20" id="KW-1185">Reference proteome</keyword>
<evidence type="ECO:0000256" key="1">
    <source>
        <dbReference type="ARBA" id="ARBA00004123"/>
    </source>
</evidence>
<dbReference type="FunFam" id="3.10.20.370:FF:000003">
    <property type="entry name" value="Transposon Tf2-6 polyprotein"/>
    <property type="match status" value="1"/>
</dbReference>
<keyword evidence="13" id="KW-0233">DNA recombination</keyword>
<evidence type="ECO:0000256" key="13">
    <source>
        <dbReference type="ARBA" id="ARBA00023172"/>
    </source>
</evidence>
<keyword evidence="7" id="KW-0378">Hydrolase</keyword>
<dbReference type="FunFam" id="3.30.70.270:FF:000020">
    <property type="entry name" value="Transposon Tf2-6 polyprotein-like Protein"/>
    <property type="match status" value="1"/>
</dbReference>
<dbReference type="Pfam" id="PF00385">
    <property type="entry name" value="Chromo"/>
    <property type="match status" value="1"/>
</dbReference>
<dbReference type="PANTHER" id="PTHR37984:SF5">
    <property type="entry name" value="PROTEIN NYNRIN-LIKE"/>
    <property type="match status" value="1"/>
</dbReference>
<dbReference type="Gene3D" id="1.10.340.70">
    <property type="match status" value="1"/>
</dbReference>
<comment type="similarity">
    <text evidence="2">Belongs to the beta type-B retroviral polymerase family. HERV class-II K(HML-2) pol subfamily.</text>
</comment>
<dbReference type="InterPro" id="IPR000953">
    <property type="entry name" value="Chromo/chromo_shadow_dom"/>
</dbReference>
<keyword evidence="5" id="KW-0479">Metal-binding</keyword>
<dbReference type="CDD" id="cd00024">
    <property type="entry name" value="CD_CSD"/>
    <property type="match status" value="1"/>
</dbReference>
<keyword evidence="12" id="KW-0238">DNA-binding</keyword>
<dbReference type="GO" id="GO:0004523">
    <property type="term" value="F:RNA-DNA hybrid ribonuclease activity"/>
    <property type="evidence" value="ECO:0007669"/>
    <property type="project" value="UniProtKB-EC"/>
</dbReference>
<feature type="domain" description="Chromo" evidence="16">
    <location>
        <begin position="828"/>
        <end position="886"/>
    </location>
</feature>
<dbReference type="GO" id="GO:0003677">
    <property type="term" value="F:DNA binding"/>
    <property type="evidence" value="ECO:0007669"/>
    <property type="project" value="UniProtKB-KW"/>
</dbReference>
<dbReference type="SUPFAM" id="SSF53098">
    <property type="entry name" value="Ribonuclease H-like"/>
    <property type="match status" value="1"/>
</dbReference>
<keyword evidence="11" id="KW-0548">Nucleotidyltransferase</keyword>
<dbReference type="InterPro" id="IPR050951">
    <property type="entry name" value="Retrovirus_Pol_polyprotein"/>
</dbReference>
<dbReference type="InterPro" id="IPR036397">
    <property type="entry name" value="RNaseH_sf"/>
</dbReference>
<dbReference type="PROSITE" id="PS50013">
    <property type="entry name" value="CHROMO_2"/>
    <property type="match status" value="1"/>
</dbReference>
<evidence type="ECO:0000313" key="19">
    <source>
        <dbReference type="Ensembl" id="ENSNFUP00015028645.1"/>
    </source>
</evidence>
<dbReference type="InterPro" id="IPR041588">
    <property type="entry name" value="Integrase_H2C2"/>
</dbReference>
<dbReference type="InterPro" id="IPR056924">
    <property type="entry name" value="SH3_Tf2-1"/>
</dbReference>
<dbReference type="Gene3D" id="3.10.20.370">
    <property type="match status" value="1"/>
</dbReference>
<dbReference type="InterPro" id="IPR012337">
    <property type="entry name" value="RNaseH-like_sf"/>
</dbReference>
<dbReference type="GO" id="GO:0046872">
    <property type="term" value="F:metal ion binding"/>
    <property type="evidence" value="ECO:0007669"/>
    <property type="project" value="UniProtKB-KW"/>
</dbReference>
<dbReference type="AlphaFoldDB" id="A0A8C6M6H3"/>
<dbReference type="InterPro" id="IPR043502">
    <property type="entry name" value="DNA/RNA_pol_sf"/>
</dbReference>
<dbReference type="Proteomes" id="UP000694548">
    <property type="component" value="Unassembled WGS sequence"/>
</dbReference>
<dbReference type="Pfam" id="PF17921">
    <property type="entry name" value="Integrase_H2C2"/>
    <property type="match status" value="1"/>
</dbReference>
<dbReference type="InterPro" id="IPR041577">
    <property type="entry name" value="RT_RNaseH_2"/>
</dbReference>
<dbReference type="GO" id="GO:0006310">
    <property type="term" value="P:DNA recombination"/>
    <property type="evidence" value="ECO:0007669"/>
    <property type="project" value="UniProtKB-KW"/>
</dbReference>
<evidence type="ECO:0000256" key="15">
    <source>
        <dbReference type="ARBA" id="ARBA00039658"/>
    </source>
</evidence>
<evidence type="ECO:0000256" key="11">
    <source>
        <dbReference type="ARBA" id="ARBA00022932"/>
    </source>
</evidence>
<dbReference type="GO" id="GO:0004190">
    <property type="term" value="F:aspartic-type endopeptidase activity"/>
    <property type="evidence" value="ECO:0007669"/>
    <property type="project" value="UniProtKB-KW"/>
</dbReference>
<dbReference type="SMART" id="SM00298">
    <property type="entry name" value="CHROMO"/>
    <property type="match status" value="1"/>
</dbReference>
<dbReference type="EC" id="3.1.26.4" evidence="3"/>
<dbReference type="Pfam" id="PF24626">
    <property type="entry name" value="SH3_Tf2-1"/>
    <property type="match status" value="1"/>
</dbReference>
<reference evidence="19" key="1">
    <citation type="submission" date="2025-08" db="UniProtKB">
        <authorList>
            <consortium name="Ensembl"/>
        </authorList>
    </citation>
    <scope>IDENTIFICATION</scope>
</reference>
<name>A0A8C6M6H3_NOTFU</name>
<evidence type="ECO:0000256" key="14">
    <source>
        <dbReference type="ARBA" id="ARBA00023268"/>
    </source>
</evidence>
<protein>
    <recommendedName>
        <fullName evidence="15">Gypsy retrotransposon integrase-like protein 1</fullName>
        <ecNumber evidence="3">3.1.26.4</ecNumber>
    </recommendedName>
</protein>
<dbReference type="CDD" id="cd01647">
    <property type="entry name" value="RT_LTR"/>
    <property type="match status" value="1"/>
</dbReference>
<feature type="domain" description="Integrase catalytic" evidence="18">
    <location>
        <begin position="527"/>
        <end position="686"/>
    </location>
</feature>
<organism evidence="19 20">
    <name type="scientific">Nothobranchius furzeri</name>
    <name type="common">Turquoise killifish</name>
    <dbReference type="NCBI Taxonomy" id="105023"/>
    <lineage>
        <taxon>Eukaryota</taxon>
        <taxon>Metazoa</taxon>
        <taxon>Chordata</taxon>
        <taxon>Craniata</taxon>
        <taxon>Vertebrata</taxon>
        <taxon>Euteleostomi</taxon>
        <taxon>Actinopterygii</taxon>
        <taxon>Neopterygii</taxon>
        <taxon>Teleostei</taxon>
        <taxon>Neoteleostei</taxon>
        <taxon>Acanthomorphata</taxon>
        <taxon>Ovalentaria</taxon>
        <taxon>Atherinomorphae</taxon>
        <taxon>Cyprinodontiformes</taxon>
        <taxon>Nothobranchiidae</taxon>
        <taxon>Nothobranchius</taxon>
    </lineage>
</organism>
<keyword evidence="10" id="KW-0695">RNA-directed DNA polymerase</keyword>
<keyword evidence="8" id="KW-0460">Magnesium</keyword>
<evidence type="ECO:0000259" key="18">
    <source>
        <dbReference type="PROSITE" id="PS50994"/>
    </source>
</evidence>
<dbReference type="Gene3D" id="3.30.420.10">
    <property type="entry name" value="Ribonuclease H-like superfamily/Ribonuclease H"/>
    <property type="match status" value="1"/>
</dbReference>
<dbReference type="Ensembl" id="ENSNFUT00015029930.1">
    <property type="protein sequence ID" value="ENSNFUP00015028645.1"/>
    <property type="gene ID" value="ENSNFUG00015013871.1"/>
</dbReference>
<evidence type="ECO:0000256" key="4">
    <source>
        <dbReference type="ARBA" id="ARBA00022670"/>
    </source>
</evidence>
<evidence type="ECO:0000259" key="16">
    <source>
        <dbReference type="PROSITE" id="PS50013"/>
    </source>
</evidence>
<dbReference type="PROSITE" id="PS50878">
    <property type="entry name" value="RT_POL"/>
    <property type="match status" value="1"/>
</dbReference>
<dbReference type="GO" id="GO:0005634">
    <property type="term" value="C:nucleus"/>
    <property type="evidence" value="ECO:0007669"/>
    <property type="project" value="UniProtKB-SubCell"/>
</dbReference>
<dbReference type="InterPro" id="IPR016197">
    <property type="entry name" value="Chromo-like_dom_sf"/>
</dbReference>
<accession>A0A8C6M6H3</accession>
<evidence type="ECO:0000256" key="5">
    <source>
        <dbReference type="ARBA" id="ARBA00022723"/>
    </source>
</evidence>
<dbReference type="SUPFAM" id="SSF56672">
    <property type="entry name" value="DNA/RNA polymerases"/>
    <property type="match status" value="1"/>
</dbReference>
<dbReference type="Pfam" id="PF00078">
    <property type="entry name" value="RVT_1"/>
    <property type="match status" value="1"/>
</dbReference>
<keyword evidence="14" id="KW-0511">Multifunctional enzyme</keyword>
<reference evidence="19" key="2">
    <citation type="submission" date="2025-09" db="UniProtKB">
        <authorList>
            <consortium name="Ensembl"/>
        </authorList>
    </citation>
    <scope>IDENTIFICATION</scope>
</reference>
<comment type="subcellular location">
    <subcellularLocation>
        <location evidence="1">Nucleus</location>
    </subcellularLocation>
</comment>
<dbReference type="FunFam" id="3.30.420.10:FF:000032">
    <property type="entry name" value="Retrovirus-related Pol polyprotein from transposon 297-like Protein"/>
    <property type="match status" value="1"/>
</dbReference>
<dbReference type="Pfam" id="PF00665">
    <property type="entry name" value="rve"/>
    <property type="match status" value="1"/>
</dbReference>
<sequence>MEEYINDSLKAGIIRHSTSPMGAGFFFVGKKDGTLRPCIDYRALNNITIKNRYSLPLIASAFEPVQEALFFTKLDLRNAYHLVRIKEGDEWKTAFKTHIGHFEYLVMPFGLCNAPAIFQNLINDVLRDFLNVFVFVYLDDILIFSKSFSDHQVHVRRVLQRLLENNLFVKAEKCEFHTRSITFLGYVLGGGQVKTDPEKIKAVKDWPIPESRKQLQRFLGFANFYRRFIRNFSILAAPLTALTSTKQIFRWTKDADQAFLSLKQKFVDAPILVTPDSKAQFILEVDASNTGVGAVLSQRSSADQKLHPCAFYSKRFTPTEGRYDIGDRELLAIKLSFEEWRHWLEGTELPVIVWTDHKNLSYLQSAKRLNPRQFRWSLFFSRFNFVITYRPGTRNVKPDALSRQFSPDDPSEAPEPILPATCLVGSLTWDIERQIHKAQETEPDPGGGPPNRLYVPASVRSQVIRWSHCSRFSCHPGVSRTIAFVRRYFWWPGLNKDVTSYVTACTTCIRSKNSHRPPAGLLQPLPVPARPWSHIALDFVTGLPISKGKSVVLTIVDRFSKACHLVPLSKLPSAATTARLLFLHVVRLHGIPSEILSDRGPQFIAKVWKDFCRSIGAEPCLSSGFHPQTNGQCERLNQEVEDTLRCLCADNPTSWSLHLPWVEYSHNTHVSAASGLSPFEASLGYQPPLLPGTFPDSITPSVRSHMMACKRVWNHTRSALQRTSAQNKRYADRRRISAPAYSVGQEVWLSSQHFPLKGAPRKLSPRFLGPFPIAAIISPSAVRLRLPSHLRVHPVFHVSQIRPVSSSPLFPPADPPPPARVVDGHPAFSVSRILDVRPRGRGRQYLVDWLGYGPEERSWVPRSAILDPSLIRDFERSVASTSRGRPPGGVR</sequence>
<dbReference type="GO" id="GO:0003964">
    <property type="term" value="F:RNA-directed DNA polymerase activity"/>
    <property type="evidence" value="ECO:0007669"/>
    <property type="project" value="UniProtKB-KW"/>
</dbReference>
<keyword evidence="6" id="KW-0064">Aspartyl protease</keyword>
<proteinExistence type="inferred from homology"/>
<dbReference type="PANTHER" id="PTHR37984">
    <property type="entry name" value="PROTEIN CBG26694"/>
    <property type="match status" value="1"/>
</dbReference>
<evidence type="ECO:0000256" key="12">
    <source>
        <dbReference type="ARBA" id="ARBA00023125"/>
    </source>
</evidence>
<dbReference type="InterPro" id="IPR001584">
    <property type="entry name" value="Integrase_cat-core"/>
</dbReference>
<keyword evidence="9" id="KW-0229">DNA integration</keyword>
<dbReference type="InterPro" id="IPR023780">
    <property type="entry name" value="Chromo_domain"/>
</dbReference>
<evidence type="ECO:0000256" key="2">
    <source>
        <dbReference type="ARBA" id="ARBA00010879"/>
    </source>
</evidence>
<dbReference type="SUPFAM" id="SSF54160">
    <property type="entry name" value="Chromo domain-like"/>
    <property type="match status" value="1"/>
</dbReference>
<dbReference type="Gene3D" id="3.30.70.270">
    <property type="match status" value="2"/>
</dbReference>
<dbReference type="GO" id="GO:0003887">
    <property type="term" value="F:DNA-directed DNA polymerase activity"/>
    <property type="evidence" value="ECO:0007669"/>
    <property type="project" value="UniProtKB-KW"/>
</dbReference>
<dbReference type="GO" id="GO:0006508">
    <property type="term" value="P:proteolysis"/>
    <property type="evidence" value="ECO:0007669"/>
    <property type="project" value="UniProtKB-KW"/>
</dbReference>
<dbReference type="GO" id="GO:0015074">
    <property type="term" value="P:DNA integration"/>
    <property type="evidence" value="ECO:0007669"/>
    <property type="project" value="UniProtKB-KW"/>
</dbReference>
<feature type="domain" description="Reverse transcriptase" evidence="17">
    <location>
        <begin position="9"/>
        <end position="188"/>
    </location>
</feature>
<evidence type="ECO:0000256" key="10">
    <source>
        <dbReference type="ARBA" id="ARBA00022918"/>
    </source>
</evidence>
<dbReference type="Gene3D" id="2.40.50.40">
    <property type="match status" value="1"/>
</dbReference>
<dbReference type="CDD" id="cd09274">
    <property type="entry name" value="RNase_HI_RT_Ty3"/>
    <property type="match status" value="1"/>
</dbReference>